<accession>A0A5N7AXD4</accession>
<dbReference type="Gene3D" id="3.40.630.30">
    <property type="match status" value="1"/>
</dbReference>
<dbReference type="CDD" id="cd04301">
    <property type="entry name" value="NAT_SF"/>
    <property type="match status" value="1"/>
</dbReference>
<dbReference type="GO" id="GO:0016747">
    <property type="term" value="F:acyltransferase activity, transferring groups other than amino-acyl groups"/>
    <property type="evidence" value="ECO:0007669"/>
    <property type="project" value="InterPro"/>
</dbReference>
<reference evidence="2 3" key="1">
    <citation type="submission" date="2019-04" db="EMBL/GenBank/DDBJ databases">
        <title>Friends and foes A comparative genomics studyof 23 Aspergillus species from section Flavi.</title>
        <authorList>
            <consortium name="DOE Joint Genome Institute"/>
            <person name="Kjaerbolling I."/>
            <person name="Vesth T."/>
            <person name="Frisvad J.C."/>
            <person name="Nybo J.L."/>
            <person name="Theobald S."/>
            <person name="Kildgaard S."/>
            <person name="Isbrandt T."/>
            <person name="Kuo A."/>
            <person name="Sato A."/>
            <person name="Lyhne E.K."/>
            <person name="Kogle M.E."/>
            <person name="Wiebenga A."/>
            <person name="Kun R.S."/>
            <person name="Lubbers R.J."/>
            <person name="Makela M.R."/>
            <person name="Barry K."/>
            <person name="Chovatia M."/>
            <person name="Clum A."/>
            <person name="Daum C."/>
            <person name="Haridas S."/>
            <person name="He G."/>
            <person name="LaButti K."/>
            <person name="Lipzen A."/>
            <person name="Mondo S."/>
            <person name="Riley R."/>
            <person name="Salamov A."/>
            <person name="Simmons B.A."/>
            <person name="Magnuson J.K."/>
            <person name="Henrissat B."/>
            <person name="Mortensen U.H."/>
            <person name="Larsen T.O."/>
            <person name="Devries R.P."/>
            <person name="Grigoriev I.V."/>
            <person name="Machida M."/>
            <person name="Baker S.E."/>
            <person name="Andersen M.R."/>
        </authorList>
    </citation>
    <scope>NUCLEOTIDE SEQUENCE [LARGE SCALE GENOMIC DNA]</scope>
    <source>
        <strain evidence="2 3">IBT 29228</strain>
    </source>
</reference>
<dbReference type="Pfam" id="PF13508">
    <property type="entry name" value="Acetyltransf_7"/>
    <property type="match status" value="1"/>
</dbReference>
<sequence length="182" mass="19953">MSNQLILPPGYILRQGYPPVQDYMHLRSASGLSPQSAAQAEASIRGSWYGCYITYKTGPTTTNTDTDPDIPHTNETTTTNEAIVGMGRVIGDGGWYFHIADMAVLPDHQRKGLGDVILKDLLSRIRSLAPPPERAADGRLMGTYKWICRFDAAFHGHDAVVWRGGCFQWSGSGELVVVDSDL</sequence>
<dbReference type="SUPFAM" id="SSF55729">
    <property type="entry name" value="Acyl-CoA N-acyltransferases (Nat)"/>
    <property type="match status" value="1"/>
</dbReference>
<evidence type="ECO:0000259" key="1">
    <source>
        <dbReference type="Pfam" id="PF13508"/>
    </source>
</evidence>
<name>A0A5N7AXD4_9EURO</name>
<feature type="domain" description="N-acetyltransferase" evidence="1">
    <location>
        <begin position="80"/>
        <end position="121"/>
    </location>
</feature>
<dbReference type="InterPro" id="IPR016181">
    <property type="entry name" value="Acyl_CoA_acyltransferase"/>
</dbReference>
<dbReference type="UniPathway" id="UPA00113">
    <property type="reaction ID" value="UER00529"/>
</dbReference>
<dbReference type="Proteomes" id="UP000326198">
    <property type="component" value="Unassembled WGS sequence"/>
</dbReference>
<evidence type="ECO:0000313" key="3">
    <source>
        <dbReference type="Proteomes" id="UP000326198"/>
    </source>
</evidence>
<dbReference type="OrthoDB" id="2744543at2759"/>
<proteinExistence type="predicted"/>
<gene>
    <name evidence="2" type="ORF">BDV26DRAFT_284190</name>
</gene>
<evidence type="ECO:0000313" key="2">
    <source>
        <dbReference type="EMBL" id="KAE8374517.1"/>
    </source>
</evidence>
<dbReference type="GO" id="GO:0006048">
    <property type="term" value="P:UDP-N-acetylglucosamine biosynthetic process"/>
    <property type="evidence" value="ECO:0007669"/>
    <property type="project" value="UniProtKB-UniPathway"/>
</dbReference>
<organism evidence="2 3">
    <name type="scientific">Aspergillus bertholletiae</name>
    <dbReference type="NCBI Taxonomy" id="1226010"/>
    <lineage>
        <taxon>Eukaryota</taxon>
        <taxon>Fungi</taxon>
        <taxon>Dikarya</taxon>
        <taxon>Ascomycota</taxon>
        <taxon>Pezizomycotina</taxon>
        <taxon>Eurotiomycetes</taxon>
        <taxon>Eurotiomycetidae</taxon>
        <taxon>Eurotiales</taxon>
        <taxon>Aspergillaceae</taxon>
        <taxon>Aspergillus</taxon>
        <taxon>Aspergillus subgen. Circumdati</taxon>
    </lineage>
</organism>
<dbReference type="EMBL" id="ML736282">
    <property type="protein sequence ID" value="KAE8374517.1"/>
    <property type="molecule type" value="Genomic_DNA"/>
</dbReference>
<dbReference type="InterPro" id="IPR000182">
    <property type="entry name" value="GNAT_dom"/>
</dbReference>
<protein>
    <recommendedName>
        <fullName evidence="1">N-acetyltransferase domain-containing protein</fullName>
    </recommendedName>
</protein>
<keyword evidence="3" id="KW-1185">Reference proteome</keyword>
<dbReference type="AlphaFoldDB" id="A0A5N7AXD4"/>